<evidence type="ECO:0000313" key="2">
    <source>
        <dbReference type="Proteomes" id="UP001239445"/>
    </source>
</evidence>
<dbReference type="Gene3D" id="3.40.50.1820">
    <property type="entry name" value="alpha/beta hydrolase"/>
    <property type="match status" value="1"/>
</dbReference>
<dbReference type="Proteomes" id="UP001239445">
    <property type="component" value="Unassembled WGS sequence"/>
</dbReference>
<keyword evidence="2" id="KW-1185">Reference proteome</keyword>
<dbReference type="SUPFAM" id="SSF53474">
    <property type="entry name" value="alpha/beta-Hydrolases"/>
    <property type="match status" value="1"/>
</dbReference>
<evidence type="ECO:0000313" key="1">
    <source>
        <dbReference type="EMBL" id="KAK1753025.1"/>
    </source>
</evidence>
<dbReference type="EMBL" id="MU839838">
    <property type="protein sequence ID" value="KAK1753025.1"/>
    <property type="molecule type" value="Genomic_DNA"/>
</dbReference>
<comment type="caution">
    <text evidence="1">The sequence shown here is derived from an EMBL/GenBank/DDBJ whole genome shotgun (WGS) entry which is preliminary data.</text>
</comment>
<reference evidence="1" key="1">
    <citation type="submission" date="2023-06" db="EMBL/GenBank/DDBJ databases">
        <title>Genome-scale phylogeny and comparative genomics of the fungal order Sordariales.</title>
        <authorList>
            <consortium name="Lawrence Berkeley National Laboratory"/>
            <person name="Hensen N."/>
            <person name="Bonometti L."/>
            <person name="Westerberg I."/>
            <person name="Brannstrom I.O."/>
            <person name="Guillou S."/>
            <person name="Cros-Aarteil S."/>
            <person name="Calhoun S."/>
            <person name="Haridas S."/>
            <person name="Kuo A."/>
            <person name="Mondo S."/>
            <person name="Pangilinan J."/>
            <person name="Riley R."/>
            <person name="Labutti K."/>
            <person name="Andreopoulos B."/>
            <person name="Lipzen A."/>
            <person name="Chen C."/>
            <person name="Yanf M."/>
            <person name="Daum C."/>
            <person name="Ng V."/>
            <person name="Clum A."/>
            <person name="Steindorff A."/>
            <person name="Ohm R."/>
            <person name="Martin F."/>
            <person name="Silar P."/>
            <person name="Natvig D."/>
            <person name="Lalanne C."/>
            <person name="Gautier V."/>
            <person name="Ament-Velasquez S.L."/>
            <person name="Kruys A."/>
            <person name="Hutchinson M.I."/>
            <person name="Powell A.J."/>
            <person name="Barry K."/>
            <person name="Miller A.N."/>
            <person name="Grigoriev I.V."/>
            <person name="Debuchy R."/>
            <person name="Gladieux P."/>
            <person name="Thoren M.H."/>
            <person name="Johannesson H."/>
        </authorList>
    </citation>
    <scope>NUCLEOTIDE SEQUENCE</scope>
    <source>
        <strain evidence="1">PSN4</strain>
    </source>
</reference>
<organism evidence="1 2">
    <name type="scientific">Echria macrotheca</name>
    <dbReference type="NCBI Taxonomy" id="438768"/>
    <lineage>
        <taxon>Eukaryota</taxon>
        <taxon>Fungi</taxon>
        <taxon>Dikarya</taxon>
        <taxon>Ascomycota</taxon>
        <taxon>Pezizomycotina</taxon>
        <taxon>Sordariomycetes</taxon>
        <taxon>Sordariomycetidae</taxon>
        <taxon>Sordariales</taxon>
        <taxon>Schizotheciaceae</taxon>
        <taxon>Echria</taxon>
    </lineage>
</organism>
<name>A0AAJ0B876_9PEZI</name>
<dbReference type="AlphaFoldDB" id="A0AAJ0B876"/>
<dbReference type="InterPro" id="IPR029058">
    <property type="entry name" value="AB_hydrolase_fold"/>
</dbReference>
<accession>A0AAJ0B876</accession>
<gene>
    <name evidence="1" type="ORF">QBC47DRAFT_404387</name>
</gene>
<proteinExistence type="predicted"/>
<sequence>MKTTTVAALGWTGLAIAGGTGKYSASWTTDPSLPDHVLYAPTNPPAGLKLPVIAWGEGACSFNGLDFQKFLIEVASYGVFIIANGSPTGGENVNGMAETSYPNATAHRVAIDWVTKVAGTTGGKYANVDASRLAAAGMSCGGIQSYAIGWDPRVTAIGIFNSGIKNLTDVDWPKNITKPIFYFLGGPTDIAYENGERDYTVLPATTPKWKGNLPVGHGGTYNQTNGGKFGVAAVHWARWLLRGDKSAATWFTGNGTGTARGDGWSVAYQSLDLMKIDKIDNVDA</sequence>
<protein>
    <submittedName>
        <fullName evidence="1">Uncharacterized protein</fullName>
    </submittedName>
</protein>